<dbReference type="InterPro" id="IPR002018">
    <property type="entry name" value="CarbesteraseB"/>
</dbReference>
<accession>A0ABM0JSP8</accession>
<evidence type="ECO:0000313" key="5">
    <source>
        <dbReference type="Proteomes" id="UP000694888"/>
    </source>
</evidence>
<evidence type="ECO:0000313" key="6">
    <source>
        <dbReference type="RefSeq" id="XP_005100617.2"/>
    </source>
</evidence>
<reference evidence="6" key="1">
    <citation type="submission" date="2025-08" db="UniProtKB">
        <authorList>
            <consortium name="RefSeq"/>
        </authorList>
    </citation>
    <scope>IDENTIFICATION</scope>
</reference>
<evidence type="ECO:0000256" key="2">
    <source>
        <dbReference type="ARBA" id="ARBA00022729"/>
    </source>
</evidence>
<dbReference type="InterPro" id="IPR019819">
    <property type="entry name" value="Carboxylesterase_B_CS"/>
</dbReference>
<evidence type="ECO:0000259" key="4">
    <source>
        <dbReference type="Pfam" id="PF00135"/>
    </source>
</evidence>
<evidence type="ECO:0000256" key="1">
    <source>
        <dbReference type="ARBA" id="ARBA00005964"/>
    </source>
</evidence>
<sequence>MFSLHILCYLWGILLMTVVGGASARRGVERHTKYGNVKGVIEAVHGGHRVEKFLGIPYAKPPVGELRFEAPEAPDTWQGTKRTVDLPPACPQPRMGVDYINIHVPGFNRTSEDCLYLNIYAPRSKHRHRQRHVKSERPSSTRLAVIVFVHGGSY</sequence>
<dbReference type="GeneID" id="101857578"/>
<dbReference type="SUPFAM" id="SSF53474">
    <property type="entry name" value="alpha/beta-Hydrolases"/>
    <property type="match status" value="1"/>
</dbReference>
<proteinExistence type="inferred from homology"/>
<keyword evidence="5" id="KW-1185">Reference proteome</keyword>
<keyword evidence="2 3" id="KW-0732">Signal</keyword>
<dbReference type="Gene3D" id="3.40.50.1820">
    <property type="entry name" value="alpha/beta hydrolase"/>
    <property type="match status" value="1"/>
</dbReference>
<dbReference type="InterPro" id="IPR029058">
    <property type="entry name" value="AB_hydrolase_fold"/>
</dbReference>
<comment type="similarity">
    <text evidence="1">Belongs to the type-B carboxylesterase/lipase family.</text>
</comment>
<dbReference type="PROSITE" id="PS00941">
    <property type="entry name" value="CARBOXYLESTERASE_B_2"/>
    <property type="match status" value="1"/>
</dbReference>
<gene>
    <name evidence="6" type="primary">LOC101857578</name>
</gene>
<dbReference type="Pfam" id="PF00135">
    <property type="entry name" value="COesterase"/>
    <property type="match status" value="1"/>
</dbReference>
<feature type="domain" description="Carboxylesterase type B" evidence="4">
    <location>
        <begin position="31"/>
        <end position="154"/>
    </location>
</feature>
<dbReference type="InterPro" id="IPR051093">
    <property type="entry name" value="Neuroligin/BSAL"/>
</dbReference>
<feature type="non-terminal residue" evidence="6">
    <location>
        <position position="154"/>
    </location>
</feature>
<name>A0ABM0JSP8_APLCA</name>
<organism evidence="5 6">
    <name type="scientific">Aplysia californica</name>
    <name type="common">California sea hare</name>
    <dbReference type="NCBI Taxonomy" id="6500"/>
    <lineage>
        <taxon>Eukaryota</taxon>
        <taxon>Metazoa</taxon>
        <taxon>Spiralia</taxon>
        <taxon>Lophotrochozoa</taxon>
        <taxon>Mollusca</taxon>
        <taxon>Gastropoda</taxon>
        <taxon>Heterobranchia</taxon>
        <taxon>Euthyneura</taxon>
        <taxon>Tectipleura</taxon>
        <taxon>Aplysiida</taxon>
        <taxon>Aplysioidea</taxon>
        <taxon>Aplysiidae</taxon>
        <taxon>Aplysia</taxon>
    </lineage>
</organism>
<dbReference type="RefSeq" id="XP_005100617.2">
    <property type="nucleotide sequence ID" value="XM_005100560.3"/>
</dbReference>
<protein>
    <submittedName>
        <fullName evidence="6">Para-nitrobenzyl esterase</fullName>
    </submittedName>
</protein>
<evidence type="ECO:0000256" key="3">
    <source>
        <dbReference type="SAM" id="SignalP"/>
    </source>
</evidence>
<dbReference type="Proteomes" id="UP000694888">
    <property type="component" value="Unplaced"/>
</dbReference>
<feature type="signal peptide" evidence="3">
    <location>
        <begin position="1"/>
        <end position="24"/>
    </location>
</feature>
<feature type="chain" id="PRO_5045786698" evidence="3">
    <location>
        <begin position="25"/>
        <end position="154"/>
    </location>
</feature>
<dbReference type="PANTHER" id="PTHR43903">
    <property type="entry name" value="NEUROLIGIN"/>
    <property type="match status" value="1"/>
</dbReference>